<sequence>MSIPKVAIVGRPNVGKSSILNWLAQKRISVVDPTAGVTRDRVMYLMHEGDRYFELVDTGGIGIVDVDDLSNEIDYQINVGIQEADLILFVVDGSAGLTALDLEVSRRLRPISTRKLVVVNKCDSPKLDLELGPFYALADGPIVVTSVKGNRNRNDLMAAILENLPDANADEQQEGEQDTAEPELKLAIVGRRNVGKSTFVNSLAETERMIVSEIPGTTRDSVDVRFELDGKSFVAIDTPGVRKRKSLANDIEWYGLARAKRSIRRANVVLMFFDCTQPISRVDKQLVHEIYEYHKPCIFVVNKWDLHGDQEMEAWNEYLLQNFASMRHVPLAFITGMTGKNVKKLINLAQSIFKQALMRIGTGELNRLVKKAVKNWPPPMRQNRNVKLYYATQVAAEPPTIVLKCNDANLLDDSWKRYLLGVFREELPFKEVPIKLYFRSRETDSAGRLKPQNQDDRNEMQEVFDSEIDDFEDEETLYDGELDFDAGPASAHDEQD</sequence>
<evidence type="ECO:0000256" key="2">
    <source>
        <dbReference type="ARBA" id="ARBA00020953"/>
    </source>
</evidence>
<dbReference type="InterPro" id="IPR015946">
    <property type="entry name" value="KH_dom-like_a/b"/>
</dbReference>
<evidence type="ECO:0000259" key="11">
    <source>
        <dbReference type="PROSITE" id="PS51712"/>
    </source>
</evidence>
<dbReference type="InterPro" id="IPR032859">
    <property type="entry name" value="KH_dom-like"/>
</dbReference>
<dbReference type="CDD" id="cd01895">
    <property type="entry name" value="EngA2"/>
    <property type="match status" value="1"/>
</dbReference>
<dbReference type="PIRSF" id="PIRSF006485">
    <property type="entry name" value="GTP-binding_EngA"/>
    <property type="match status" value="1"/>
</dbReference>
<dbReference type="STRING" id="1841610.A6X21_13860"/>
<evidence type="ECO:0000313" key="12">
    <source>
        <dbReference type="EMBL" id="ODA27959.1"/>
    </source>
</evidence>
<name>A0A1C3E473_9PLAN</name>
<dbReference type="InterPro" id="IPR006073">
    <property type="entry name" value="GTP-bd"/>
</dbReference>
<dbReference type="EMBL" id="LYDR01000158">
    <property type="protein sequence ID" value="ODA27959.1"/>
    <property type="molecule type" value="Genomic_DNA"/>
</dbReference>
<gene>
    <name evidence="8" type="primary">der</name>
    <name evidence="12" type="ORF">A6X21_13860</name>
</gene>
<keyword evidence="13" id="KW-1185">Reference proteome</keyword>
<evidence type="ECO:0000256" key="10">
    <source>
        <dbReference type="RuleBase" id="RU004481"/>
    </source>
</evidence>
<accession>A0A1C3E473</accession>
<evidence type="ECO:0000256" key="3">
    <source>
        <dbReference type="ARBA" id="ARBA00022517"/>
    </source>
</evidence>
<evidence type="ECO:0000256" key="6">
    <source>
        <dbReference type="ARBA" id="ARBA00023134"/>
    </source>
</evidence>
<protein>
    <recommendedName>
        <fullName evidence="2 8">GTPase Der</fullName>
    </recommendedName>
    <alternativeName>
        <fullName evidence="7 8">GTP-binding protein EngA</fullName>
    </alternativeName>
</protein>
<dbReference type="InterPro" id="IPR016484">
    <property type="entry name" value="GTPase_Der"/>
</dbReference>
<keyword evidence="3 8" id="KW-0690">Ribosome biogenesis</keyword>
<dbReference type="Gene3D" id="3.30.300.20">
    <property type="match status" value="1"/>
</dbReference>
<dbReference type="PANTHER" id="PTHR43834">
    <property type="entry name" value="GTPASE DER"/>
    <property type="match status" value="1"/>
</dbReference>
<feature type="binding site" evidence="8">
    <location>
        <begin position="190"/>
        <end position="197"/>
    </location>
    <ligand>
        <name>GTP</name>
        <dbReference type="ChEBI" id="CHEBI:37565"/>
        <label>2</label>
    </ligand>
</feature>
<dbReference type="InterPro" id="IPR031166">
    <property type="entry name" value="G_ENGA"/>
</dbReference>
<comment type="function">
    <text evidence="8 10">GTPase that plays an essential role in the late steps of ribosome biogenesis.</text>
</comment>
<feature type="binding site" evidence="8">
    <location>
        <begin position="120"/>
        <end position="123"/>
    </location>
    <ligand>
        <name>GTP</name>
        <dbReference type="ChEBI" id="CHEBI:37565"/>
        <label>1</label>
    </ligand>
</feature>
<dbReference type="NCBIfam" id="TIGR00231">
    <property type="entry name" value="small_GTP"/>
    <property type="match status" value="2"/>
</dbReference>
<organism evidence="12 13">
    <name type="scientific">Planctopirus hydrillae</name>
    <dbReference type="NCBI Taxonomy" id="1841610"/>
    <lineage>
        <taxon>Bacteria</taxon>
        <taxon>Pseudomonadati</taxon>
        <taxon>Planctomycetota</taxon>
        <taxon>Planctomycetia</taxon>
        <taxon>Planctomycetales</taxon>
        <taxon>Planctomycetaceae</taxon>
        <taxon>Planctopirus</taxon>
    </lineage>
</organism>
<evidence type="ECO:0000256" key="5">
    <source>
        <dbReference type="ARBA" id="ARBA00022741"/>
    </source>
</evidence>
<dbReference type="Proteomes" id="UP000094828">
    <property type="component" value="Unassembled WGS sequence"/>
</dbReference>
<dbReference type="PRINTS" id="PR00326">
    <property type="entry name" value="GTP1OBG"/>
</dbReference>
<dbReference type="InterPro" id="IPR005225">
    <property type="entry name" value="Small_GTP-bd"/>
</dbReference>
<proteinExistence type="inferred from homology"/>
<evidence type="ECO:0000256" key="9">
    <source>
        <dbReference type="PROSITE-ProRule" id="PRU01049"/>
    </source>
</evidence>
<dbReference type="Pfam" id="PF01926">
    <property type="entry name" value="MMR_HSR1"/>
    <property type="match status" value="2"/>
</dbReference>
<dbReference type="PROSITE" id="PS51712">
    <property type="entry name" value="G_ENGA"/>
    <property type="match status" value="1"/>
</dbReference>
<dbReference type="GO" id="GO:0042254">
    <property type="term" value="P:ribosome biogenesis"/>
    <property type="evidence" value="ECO:0007669"/>
    <property type="project" value="UniProtKB-KW"/>
</dbReference>
<keyword evidence="6 8" id="KW-0342">GTP-binding</keyword>
<dbReference type="GO" id="GO:0043022">
    <property type="term" value="F:ribosome binding"/>
    <property type="evidence" value="ECO:0007669"/>
    <property type="project" value="TreeGrafter"/>
</dbReference>
<dbReference type="CDD" id="cd01894">
    <property type="entry name" value="EngA1"/>
    <property type="match status" value="1"/>
</dbReference>
<dbReference type="InterPro" id="IPR027417">
    <property type="entry name" value="P-loop_NTPase"/>
</dbReference>
<dbReference type="Gene3D" id="3.40.50.300">
    <property type="entry name" value="P-loop containing nucleotide triphosphate hydrolases"/>
    <property type="match status" value="2"/>
</dbReference>
<dbReference type="GO" id="GO:0005525">
    <property type="term" value="F:GTP binding"/>
    <property type="evidence" value="ECO:0007669"/>
    <property type="project" value="UniProtKB-UniRule"/>
</dbReference>
<dbReference type="OrthoDB" id="9805918at2"/>
<keyword evidence="4 10" id="KW-0677">Repeat</keyword>
<comment type="subunit">
    <text evidence="8">Associates with the 50S ribosomal subunit.</text>
</comment>
<feature type="domain" description="EngA-type G" evidence="11">
    <location>
        <begin position="184"/>
        <end position="357"/>
    </location>
</feature>
<dbReference type="HAMAP" id="MF_00195">
    <property type="entry name" value="GTPase_Der"/>
    <property type="match status" value="1"/>
</dbReference>
<dbReference type="RefSeq" id="WP_068852957.1">
    <property type="nucleotide sequence ID" value="NZ_LYDR01000158.1"/>
</dbReference>
<keyword evidence="5 8" id="KW-0547">Nucleotide-binding</keyword>
<evidence type="ECO:0000256" key="4">
    <source>
        <dbReference type="ARBA" id="ARBA00022737"/>
    </source>
</evidence>
<feature type="binding site" evidence="8">
    <location>
        <begin position="10"/>
        <end position="17"/>
    </location>
    <ligand>
        <name>GTP</name>
        <dbReference type="ChEBI" id="CHEBI:37565"/>
        <label>1</label>
    </ligand>
</feature>
<dbReference type="FunFam" id="3.30.300.20:FF:000004">
    <property type="entry name" value="GTPase Der"/>
    <property type="match status" value="1"/>
</dbReference>
<evidence type="ECO:0000256" key="8">
    <source>
        <dbReference type="HAMAP-Rule" id="MF_00195"/>
    </source>
</evidence>
<dbReference type="AlphaFoldDB" id="A0A1C3E473"/>
<dbReference type="SUPFAM" id="SSF52540">
    <property type="entry name" value="P-loop containing nucleoside triphosphate hydrolases"/>
    <property type="match status" value="2"/>
</dbReference>
<comment type="caution">
    <text evidence="12">The sequence shown here is derived from an EMBL/GenBank/DDBJ whole genome shotgun (WGS) entry which is preliminary data.</text>
</comment>
<evidence type="ECO:0000256" key="1">
    <source>
        <dbReference type="ARBA" id="ARBA00008279"/>
    </source>
</evidence>
<evidence type="ECO:0000256" key="7">
    <source>
        <dbReference type="ARBA" id="ARBA00032345"/>
    </source>
</evidence>
<reference evidence="12 13" key="1">
    <citation type="submission" date="2016-05" db="EMBL/GenBank/DDBJ databases">
        <title>Genomic and physiological characterization of Planctopirus sp. isolated from fresh water lake.</title>
        <authorList>
            <person name="Subhash Y."/>
            <person name="Ramana C."/>
        </authorList>
    </citation>
    <scope>NUCLEOTIDE SEQUENCE [LARGE SCALE GENOMIC DNA]</scope>
    <source>
        <strain evidence="12 13">JC280</strain>
    </source>
</reference>
<dbReference type="Pfam" id="PF14714">
    <property type="entry name" value="KH_dom-like"/>
    <property type="match status" value="1"/>
</dbReference>
<feature type="binding site" evidence="8">
    <location>
        <begin position="302"/>
        <end position="305"/>
    </location>
    <ligand>
        <name>GTP</name>
        <dbReference type="ChEBI" id="CHEBI:37565"/>
        <label>2</label>
    </ligand>
</feature>
<feature type="binding site" evidence="8">
    <location>
        <begin position="237"/>
        <end position="241"/>
    </location>
    <ligand>
        <name>GTP</name>
        <dbReference type="ChEBI" id="CHEBI:37565"/>
        <label>2</label>
    </ligand>
</feature>
<dbReference type="NCBIfam" id="TIGR03594">
    <property type="entry name" value="GTPase_EngA"/>
    <property type="match status" value="1"/>
</dbReference>
<evidence type="ECO:0000313" key="13">
    <source>
        <dbReference type="Proteomes" id="UP000094828"/>
    </source>
</evidence>
<dbReference type="PANTHER" id="PTHR43834:SF6">
    <property type="entry name" value="GTPASE DER"/>
    <property type="match status" value="1"/>
</dbReference>
<comment type="similarity">
    <text evidence="1 8 9 10">Belongs to the TRAFAC class TrmE-Era-EngA-EngB-Septin-like GTPase superfamily. EngA (Der) GTPase family.</text>
</comment>
<feature type="binding site" evidence="8">
    <location>
        <begin position="57"/>
        <end position="61"/>
    </location>
    <ligand>
        <name>GTP</name>
        <dbReference type="ChEBI" id="CHEBI:37565"/>
        <label>1</label>
    </ligand>
</feature>